<evidence type="ECO:0000313" key="10">
    <source>
        <dbReference type="RefSeq" id="XP_017298952.1"/>
    </source>
</evidence>
<feature type="zinc finger region" description="C3H1-type" evidence="6">
    <location>
        <begin position="45"/>
        <end position="72"/>
    </location>
</feature>
<dbReference type="Pfam" id="PF22628">
    <property type="entry name" value="zf-CCCH_10"/>
    <property type="match status" value="1"/>
</dbReference>
<dbReference type="PANTHER" id="PTHR12675">
    <property type="entry name" value="MUSCLEBLIND-LIKE PROTEIN"/>
    <property type="match status" value="1"/>
</dbReference>
<keyword evidence="9" id="KW-1185">Reference proteome</keyword>
<dbReference type="KEGG" id="dci:108252208"/>
<sequence>MNSLRDRKKMNGSSDIVCRDYVKGYCRFEGNCKFKHEKGSGASDRKVDTLCKDYARGHCDFGVHCRFSHPTVCKDFLAGKCTYMKCKFFHPSTGGPPGGPAGGPGPRGPPGGMKRPMDNSFDDLPPEYCRDFVYGGVCRRPRCSYLHEMPNKRRAPDGPPFQGPGPQGPGPQGPPPPGNAGWNDGPGGPGGPGYVSAEVKAYVSQLELKLTMYEEKIRDLEKRCEQYEDFNKLLTERNDELKSKLGLGGPGGYQQQQGGNNSGGGGGYQTGSTGGYQTGSRNTSRPGGYYN</sequence>
<evidence type="ECO:0000259" key="8">
    <source>
        <dbReference type="PROSITE" id="PS50103"/>
    </source>
</evidence>
<keyword evidence="1 6" id="KW-0479">Metal-binding</keyword>
<dbReference type="InterPro" id="IPR054429">
    <property type="entry name" value="Znf-CCCH_Muscleblind-like"/>
</dbReference>
<keyword evidence="4 6" id="KW-0862">Zinc</keyword>
<evidence type="ECO:0000256" key="4">
    <source>
        <dbReference type="ARBA" id="ARBA00022833"/>
    </source>
</evidence>
<organism evidence="9 10">
    <name type="scientific">Diaphorina citri</name>
    <name type="common">Asian citrus psyllid</name>
    <dbReference type="NCBI Taxonomy" id="121845"/>
    <lineage>
        <taxon>Eukaryota</taxon>
        <taxon>Metazoa</taxon>
        <taxon>Ecdysozoa</taxon>
        <taxon>Arthropoda</taxon>
        <taxon>Hexapoda</taxon>
        <taxon>Insecta</taxon>
        <taxon>Pterygota</taxon>
        <taxon>Neoptera</taxon>
        <taxon>Paraneoptera</taxon>
        <taxon>Hemiptera</taxon>
        <taxon>Sternorrhyncha</taxon>
        <taxon>Psylloidea</taxon>
        <taxon>Psyllidae</taxon>
        <taxon>Diaphorininae</taxon>
        <taxon>Diaphorina</taxon>
    </lineage>
</organism>
<dbReference type="RefSeq" id="XP_017298952.1">
    <property type="nucleotide sequence ID" value="XM_017443463.1"/>
</dbReference>
<feature type="domain" description="C3H1-type" evidence="8">
    <location>
        <begin position="123"/>
        <end position="150"/>
    </location>
</feature>
<comment type="similarity">
    <text evidence="5">Belongs to the muscleblind family.</text>
</comment>
<feature type="zinc finger region" description="C3H1-type" evidence="6">
    <location>
        <begin position="123"/>
        <end position="150"/>
    </location>
</feature>
<proteinExistence type="inferred from homology"/>
<reference evidence="10" key="1">
    <citation type="submission" date="2025-08" db="UniProtKB">
        <authorList>
            <consortium name="RefSeq"/>
        </authorList>
    </citation>
    <scope>IDENTIFICATION</scope>
</reference>
<dbReference type="GO" id="GO:0043484">
    <property type="term" value="P:regulation of RNA splicing"/>
    <property type="evidence" value="ECO:0007669"/>
    <property type="project" value="TreeGrafter"/>
</dbReference>
<feature type="domain" description="C3H1-type" evidence="8">
    <location>
        <begin position="12"/>
        <end position="39"/>
    </location>
</feature>
<dbReference type="PANTHER" id="PTHR12675:SF12">
    <property type="entry name" value="PROTEIN MUSCLEBLIND"/>
    <property type="match status" value="1"/>
</dbReference>
<feature type="domain" description="C3H1-type" evidence="8">
    <location>
        <begin position="45"/>
        <end position="72"/>
    </location>
</feature>
<keyword evidence="3 6" id="KW-0863">Zinc-finger</keyword>
<dbReference type="STRING" id="121845.A0A1S4E9X4"/>
<name>A0A1S4E9X4_DIACI</name>
<dbReference type="GO" id="GO:0003723">
    <property type="term" value="F:RNA binding"/>
    <property type="evidence" value="ECO:0007669"/>
    <property type="project" value="TreeGrafter"/>
</dbReference>
<dbReference type="GeneID" id="108252208"/>
<dbReference type="GO" id="GO:0008270">
    <property type="term" value="F:zinc ion binding"/>
    <property type="evidence" value="ECO:0007669"/>
    <property type="project" value="UniProtKB-KW"/>
</dbReference>
<evidence type="ECO:0000256" key="2">
    <source>
        <dbReference type="ARBA" id="ARBA00022737"/>
    </source>
</evidence>
<dbReference type="InterPro" id="IPR000571">
    <property type="entry name" value="Znf_CCCH"/>
</dbReference>
<gene>
    <name evidence="10" type="primary">LOC108252208</name>
</gene>
<dbReference type="Pfam" id="PF00642">
    <property type="entry name" value="zf-CCCH"/>
    <property type="match status" value="1"/>
</dbReference>
<evidence type="ECO:0000256" key="5">
    <source>
        <dbReference type="ARBA" id="ARBA00038226"/>
    </source>
</evidence>
<evidence type="ECO:0000256" key="1">
    <source>
        <dbReference type="ARBA" id="ARBA00022723"/>
    </source>
</evidence>
<feature type="compositionally biased region" description="Pro residues" evidence="7">
    <location>
        <begin position="157"/>
        <end position="178"/>
    </location>
</feature>
<accession>A0A1S4E9X4</accession>
<dbReference type="PaxDb" id="121845-A0A1S4E9X4"/>
<feature type="compositionally biased region" description="Gly residues" evidence="7">
    <location>
        <begin position="184"/>
        <end position="193"/>
    </location>
</feature>
<dbReference type="Gene3D" id="4.10.1000.10">
    <property type="entry name" value="Zinc finger, CCCH-type"/>
    <property type="match status" value="1"/>
</dbReference>
<dbReference type="Proteomes" id="UP000079169">
    <property type="component" value="Unplaced"/>
</dbReference>
<keyword evidence="2" id="KW-0677">Repeat</keyword>
<dbReference type="Pfam" id="PF14608">
    <property type="entry name" value="zf-CCCH_2"/>
    <property type="match status" value="1"/>
</dbReference>
<feature type="zinc finger region" description="C3H1-type" evidence="6">
    <location>
        <begin position="12"/>
        <end position="39"/>
    </location>
</feature>
<protein>
    <submittedName>
        <fullName evidence="10">Zinc finger CCCH domain-containing protein 10</fullName>
    </submittedName>
</protein>
<feature type="compositionally biased region" description="Gly residues" evidence="7">
    <location>
        <begin position="260"/>
        <end position="277"/>
    </location>
</feature>
<dbReference type="SMART" id="SM00356">
    <property type="entry name" value="ZnF_C3H1"/>
    <property type="match status" value="4"/>
</dbReference>
<feature type="region of interest" description="Disordered" evidence="7">
    <location>
        <begin position="149"/>
        <end position="193"/>
    </location>
</feature>
<feature type="region of interest" description="Disordered" evidence="7">
    <location>
        <begin position="241"/>
        <end position="291"/>
    </location>
</feature>
<evidence type="ECO:0000256" key="6">
    <source>
        <dbReference type="PROSITE-ProRule" id="PRU00723"/>
    </source>
</evidence>
<evidence type="ECO:0000313" key="9">
    <source>
        <dbReference type="Proteomes" id="UP000079169"/>
    </source>
</evidence>
<dbReference type="PROSITE" id="PS50103">
    <property type="entry name" value="ZF_C3H1"/>
    <property type="match status" value="3"/>
</dbReference>
<feature type="region of interest" description="Disordered" evidence="7">
    <location>
        <begin position="94"/>
        <end position="120"/>
    </location>
</feature>
<evidence type="ECO:0000256" key="7">
    <source>
        <dbReference type="SAM" id="MobiDB-lite"/>
    </source>
</evidence>
<evidence type="ECO:0000256" key="3">
    <source>
        <dbReference type="ARBA" id="ARBA00022771"/>
    </source>
</evidence>
<dbReference type="Gene3D" id="3.30.1370.210">
    <property type="match status" value="1"/>
</dbReference>
<dbReference type="AlphaFoldDB" id="A0A1S4E9X4"/>